<dbReference type="InterPro" id="IPR050713">
    <property type="entry name" value="RTP_Phos/Ushers"/>
</dbReference>
<dbReference type="Gene3D" id="2.60.40.10">
    <property type="entry name" value="Immunoglobulins"/>
    <property type="match status" value="3"/>
</dbReference>
<dbReference type="PANTHER" id="PTHR46957:SF3">
    <property type="entry name" value="CYTOKINE RECEPTOR"/>
    <property type="match status" value="1"/>
</dbReference>
<evidence type="ECO:0000313" key="2">
    <source>
        <dbReference type="EMBL" id="GIY71793.1"/>
    </source>
</evidence>
<dbReference type="Pfam" id="PF00041">
    <property type="entry name" value="fn3"/>
    <property type="match status" value="1"/>
</dbReference>
<dbReference type="InterPro" id="IPR036116">
    <property type="entry name" value="FN3_sf"/>
</dbReference>
<reference evidence="2 3" key="1">
    <citation type="submission" date="2021-06" db="EMBL/GenBank/DDBJ databases">
        <title>Caerostris extrusa draft genome.</title>
        <authorList>
            <person name="Kono N."/>
            <person name="Arakawa K."/>
        </authorList>
    </citation>
    <scope>NUCLEOTIDE SEQUENCE [LARGE SCALE GENOMIC DNA]</scope>
</reference>
<dbReference type="EMBL" id="BPLR01014860">
    <property type="protein sequence ID" value="GIY71793.1"/>
    <property type="molecule type" value="Genomic_DNA"/>
</dbReference>
<dbReference type="SMART" id="SM00060">
    <property type="entry name" value="FN3"/>
    <property type="match status" value="3"/>
</dbReference>
<evidence type="ECO:0000313" key="3">
    <source>
        <dbReference type="Proteomes" id="UP001054945"/>
    </source>
</evidence>
<evidence type="ECO:0000259" key="1">
    <source>
        <dbReference type="PROSITE" id="PS50853"/>
    </source>
</evidence>
<keyword evidence="3" id="KW-1185">Reference proteome</keyword>
<comment type="caution">
    <text evidence="2">The sequence shown here is derived from an EMBL/GenBank/DDBJ whole genome shotgun (WGS) entry which is preliminary data.</text>
</comment>
<dbReference type="GO" id="GO:0016020">
    <property type="term" value="C:membrane"/>
    <property type="evidence" value="ECO:0007669"/>
    <property type="project" value="UniProtKB-SubCell"/>
</dbReference>
<protein>
    <submittedName>
        <fullName evidence="2">Cytokine receptor</fullName>
    </submittedName>
</protein>
<accession>A0AAV4VQL5</accession>
<dbReference type="AlphaFoldDB" id="A0AAV4VQL5"/>
<dbReference type="PROSITE" id="PS50853">
    <property type="entry name" value="FN3"/>
    <property type="match status" value="1"/>
</dbReference>
<organism evidence="2 3">
    <name type="scientific">Caerostris extrusa</name>
    <name type="common">Bark spider</name>
    <name type="synonym">Caerostris bankana</name>
    <dbReference type="NCBI Taxonomy" id="172846"/>
    <lineage>
        <taxon>Eukaryota</taxon>
        <taxon>Metazoa</taxon>
        <taxon>Ecdysozoa</taxon>
        <taxon>Arthropoda</taxon>
        <taxon>Chelicerata</taxon>
        <taxon>Arachnida</taxon>
        <taxon>Araneae</taxon>
        <taxon>Araneomorphae</taxon>
        <taxon>Entelegynae</taxon>
        <taxon>Araneoidea</taxon>
        <taxon>Araneidae</taxon>
        <taxon>Caerostris</taxon>
    </lineage>
</organism>
<dbReference type="SUPFAM" id="SSF49265">
    <property type="entry name" value="Fibronectin type III"/>
    <property type="match status" value="2"/>
</dbReference>
<dbReference type="InterPro" id="IPR003961">
    <property type="entry name" value="FN3_dom"/>
</dbReference>
<dbReference type="CDD" id="cd00063">
    <property type="entry name" value="FN3"/>
    <property type="match status" value="2"/>
</dbReference>
<dbReference type="Proteomes" id="UP001054945">
    <property type="component" value="Unassembled WGS sequence"/>
</dbReference>
<gene>
    <name evidence="2" type="primary">dome_0</name>
    <name evidence="2" type="ORF">CEXT_540451</name>
</gene>
<name>A0AAV4VQL5_CAEEX</name>
<dbReference type="PANTHER" id="PTHR46957">
    <property type="entry name" value="CYTOKINE RECEPTOR"/>
    <property type="match status" value="1"/>
</dbReference>
<feature type="domain" description="Fibronectin type-III" evidence="1">
    <location>
        <begin position="410"/>
        <end position="515"/>
    </location>
</feature>
<proteinExistence type="predicted"/>
<dbReference type="InterPro" id="IPR013783">
    <property type="entry name" value="Ig-like_fold"/>
</dbReference>
<sequence length="727" mass="82197">MLVSSNVSLVNRCCKFHGKKTTITNELSGLCVYRLLGYGSWTFRIIFLTGRCDLCSLIITCGCFGIFDKYILCFDAWCHHFIGLHTVSIKSAFVQSSSNSILRNGACVRIHIMHFLLLVLLLCLNPVFGCPMLDDAYGNITEDQIVQEGSSYKITCYLFPNYVEKHNITSDQLTLVSKRKTLKPTIIDEYSIEYAVESASVNDSGFYQCLVPKPGYQRPQLVCATTVTVGYPPGNVTDFSCISYDYTELNCSWTIPDNPVRTSYKLFDYLQGIEVFSRECLKGYPSKDFQTSCVYELNTKPPYLQGPKILNFIVYGNNSLGLSKQRFRINHYEIIKPGLPTFVHFTDVIFVTTENGNSHVLIDNLVPNTNYAFEIRCRLNVKGDKFLWGDPKNITEITHSDVPYLAPVIESSAFDYQIISANRTISLYWKPVPSQFENGDNFHYIIKYHEYFVPTRTARQTSKKPGPSYFVGNKTSHSFSHLDPGTAYLFKIIAVNDVGKSSNESATIVVDKRKKKKVMLHGPKDITVISYGRGNYDISWKTPDVRYSNFILYWCETHPSAPEVKCGRRHLQWIPIVNKTFHKLLLSNQDSIYQFAVATIHDQQTSGMYWAACTAVFGRNCTYQKIINCTVDGKGPIGWPHVIVSNTTSTEYILSSLKPFTCYGAYIRVRTDGGWGMSSDYAYESTMPSAPGDAPTKVHAVVEDASIKVSFDPTISKWPNNTIYNLL</sequence>
<keyword evidence="2" id="KW-0675">Receptor</keyword>